<name>A0ABT3SL78_9MYCO</name>
<keyword evidence="2" id="KW-0812">Transmembrane</keyword>
<evidence type="ECO:0000313" key="3">
    <source>
        <dbReference type="EMBL" id="MCX2940280.1"/>
    </source>
</evidence>
<reference evidence="3 4" key="1">
    <citation type="submission" date="2022-11" db="EMBL/GenBank/DDBJ databases">
        <title>Mycobacterium sp. nov.</title>
        <authorList>
            <person name="Papic B."/>
            <person name="Spicic S."/>
            <person name="Duvnjak S."/>
        </authorList>
    </citation>
    <scope>NUCLEOTIDE SEQUENCE [LARGE SCALE GENOMIC DNA]</scope>
    <source>
        <strain evidence="3 4">CVI_P4</strain>
    </source>
</reference>
<gene>
    <name evidence="3" type="ORF">ORI27_26650</name>
</gene>
<evidence type="ECO:0000313" key="4">
    <source>
        <dbReference type="Proteomes" id="UP001300745"/>
    </source>
</evidence>
<feature type="compositionally biased region" description="Low complexity" evidence="1">
    <location>
        <begin position="132"/>
        <end position="148"/>
    </location>
</feature>
<evidence type="ECO:0000256" key="2">
    <source>
        <dbReference type="SAM" id="Phobius"/>
    </source>
</evidence>
<organism evidence="3 4">
    <name type="scientific">Mycobacterium pinniadriaticum</name>
    <dbReference type="NCBI Taxonomy" id="2994102"/>
    <lineage>
        <taxon>Bacteria</taxon>
        <taxon>Bacillati</taxon>
        <taxon>Actinomycetota</taxon>
        <taxon>Actinomycetes</taxon>
        <taxon>Mycobacteriales</taxon>
        <taxon>Mycobacteriaceae</taxon>
        <taxon>Mycobacterium</taxon>
    </lineage>
</organism>
<protein>
    <submittedName>
        <fullName evidence="3">Uncharacterized protein</fullName>
    </submittedName>
</protein>
<proteinExistence type="predicted"/>
<feature type="region of interest" description="Disordered" evidence="1">
    <location>
        <begin position="1"/>
        <end position="70"/>
    </location>
</feature>
<comment type="caution">
    <text evidence="3">The sequence shown here is derived from an EMBL/GenBank/DDBJ whole genome shotgun (WGS) entry which is preliminary data.</text>
</comment>
<feature type="compositionally biased region" description="Polar residues" evidence="1">
    <location>
        <begin position="179"/>
        <end position="197"/>
    </location>
</feature>
<sequence length="216" mass="22703">MRKQDPAGGEVDEAATPVPFGDPFGPYPEEPYPGSVLAAEAPTEAPPKSATTSRDDDQDPPTDPALPAVVLEEGFDPFAPDAFWFPERPWYRKKQATLAMGAIGAAVVAIVVAAVLLASLDGGDDGRSKNNPSATTSAPTTTALTSSRPPEPPPPPPPPPESPPSAQTQGTWAPRYPQYPQNNGGRPHVTTPQTRPPQISVRPSHRPAFPGQPGEN</sequence>
<keyword evidence="2" id="KW-1133">Transmembrane helix</keyword>
<dbReference type="RefSeq" id="WP_266000128.1">
    <property type="nucleotide sequence ID" value="NZ_JAPJDN010000036.1"/>
</dbReference>
<keyword evidence="4" id="KW-1185">Reference proteome</keyword>
<dbReference type="EMBL" id="JAPJDO010000036">
    <property type="protein sequence ID" value="MCX2940280.1"/>
    <property type="molecule type" value="Genomic_DNA"/>
</dbReference>
<accession>A0ABT3SL78</accession>
<feature type="region of interest" description="Disordered" evidence="1">
    <location>
        <begin position="121"/>
        <end position="216"/>
    </location>
</feature>
<keyword evidence="2" id="KW-0472">Membrane</keyword>
<dbReference type="Proteomes" id="UP001300745">
    <property type="component" value="Unassembled WGS sequence"/>
</dbReference>
<feature type="transmembrane region" description="Helical" evidence="2">
    <location>
        <begin position="98"/>
        <end position="120"/>
    </location>
</feature>
<feature type="compositionally biased region" description="Pro residues" evidence="1">
    <location>
        <begin position="149"/>
        <end position="163"/>
    </location>
</feature>
<evidence type="ECO:0000256" key="1">
    <source>
        <dbReference type="SAM" id="MobiDB-lite"/>
    </source>
</evidence>